<proteinExistence type="inferred from homology"/>
<dbReference type="Proteomes" id="UP000184251">
    <property type="component" value="Unassembled WGS sequence"/>
</dbReference>
<sequence>MLDILKEALFLENGRCPVCKRVLFFTEDHLCSKCVKGLEEVAGKVQGDDWENTSIEKVYAPYLYEGSIKDIVHLMKFGNRPGLCAFMGELVGEHISGFGHPDFEVIIPVPLHENSLKERGYNQSEMMAKGIFQKVSQISYPSPELDLKALVKVKDTLHQRDLNKSERLVNLKDAFEIKNPEAVRGRRVLLVDDVFTTGATVRACSKELLKAGAVKVSVGVLAGVEK</sequence>
<name>A0A1M4VWV1_9FIRM</name>
<dbReference type="AlphaFoldDB" id="A0A1M4VWV1"/>
<dbReference type="OrthoDB" id="9779910at2"/>
<gene>
    <name evidence="3" type="ORF">SAMN02746064_01080</name>
</gene>
<feature type="domain" description="Phosphoribosyltransferase" evidence="2">
    <location>
        <begin position="164"/>
        <end position="222"/>
    </location>
</feature>
<dbReference type="Gene3D" id="3.40.50.2020">
    <property type="match status" value="1"/>
</dbReference>
<organism evidence="3 4">
    <name type="scientific">Alkalibacter saccharofermentans DSM 14828</name>
    <dbReference type="NCBI Taxonomy" id="1120975"/>
    <lineage>
        <taxon>Bacteria</taxon>
        <taxon>Bacillati</taxon>
        <taxon>Bacillota</taxon>
        <taxon>Clostridia</taxon>
        <taxon>Eubacteriales</taxon>
        <taxon>Eubacteriaceae</taxon>
        <taxon>Alkalibacter</taxon>
    </lineage>
</organism>
<dbReference type="Pfam" id="PF00156">
    <property type="entry name" value="Pribosyltran"/>
    <property type="match status" value="1"/>
</dbReference>
<dbReference type="InterPro" id="IPR000836">
    <property type="entry name" value="PRTase_dom"/>
</dbReference>
<dbReference type="PANTHER" id="PTHR47505:SF1">
    <property type="entry name" value="DNA UTILIZATION PROTEIN YHGH"/>
    <property type="match status" value="1"/>
</dbReference>
<dbReference type="CDD" id="cd06223">
    <property type="entry name" value="PRTases_typeI"/>
    <property type="match status" value="1"/>
</dbReference>
<dbReference type="InterPro" id="IPR029057">
    <property type="entry name" value="PRTase-like"/>
</dbReference>
<evidence type="ECO:0000313" key="3">
    <source>
        <dbReference type="EMBL" id="SHE73212.1"/>
    </source>
</evidence>
<dbReference type="EMBL" id="FQTU01000006">
    <property type="protein sequence ID" value="SHE73212.1"/>
    <property type="molecule type" value="Genomic_DNA"/>
</dbReference>
<evidence type="ECO:0000256" key="1">
    <source>
        <dbReference type="ARBA" id="ARBA00008007"/>
    </source>
</evidence>
<dbReference type="SUPFAM" id="SSF53271">
    <property type="entry name" value="PRTase-like"/>
    <property type="match status" value="1"/>
</dbReference>
<dbReference type="PANTHER" id="PTHR47505">
    <property type="entry name" value="DNA UTILIZATION PROTEIN YHGH"/>
    <property type="match status" value="1"/>
</dbReference>
<dbReference type="InterPro" id="IPR051910">
    <property type="entry name" value="ComF/GntX_DNA_util-trans"/>
</dbReference>
<evidence type="ECO:0000313" key="4">
    <source>
        <dbReference type="Proteomes" id="UP000184251"/>
    </source>
</evidence>
<protein>
    <submittedName>
        <fullName evidence="3">ComF family protein</fullName>
    </submittedName>
</protein>
<dbReference type="RefSeq" id="WP_073270067.1">
    <property type="nucleotide sequence ID" value="NZ_FQTU01000006.1"/>
</dbReference>
<reference evidence="3 4" key="1">
    <citation type="submission" date="2016-11" db="EMBL/GenBank/DDBJ databases">
        <authorList>
            <person name="Jaros S."/>
            <person name="Januszkiewicz K."/>
            <person name="Wedrychowicz H."/>
        </authorList>
    </citation>
    <scope>NUCLEOTIDE SEQUENCE [LARGE SCALE GENOMIC DNA]</scope>
    <source>
        <strain evidence="3 4">DSM 14828</strain>
    </source>
</reference>
<keyword evidence="4" id="KW-1185">Reference proteome</keyword>
<evidence type="ECO:0000259" key="2">
    <source>
        <dbReference type="Pfam" id="PF00156"/>
    </source>
</evidence>
<comment type="similarity">
    <text evidence="1">Belongs to the ComF/GntX family.</text>
</comment>
<accession>A0A1M4VWV1</accession>
<dbReference type="STRING" id="1120975.SAMN02746064_01080"/>